<dbReference type="AlphaFoldDB" id="A0AAW2QZ80"/>
<sequence length="141" mass="16148">MFPRIHGDPTSYQCNPAKIKAILDMGPPTNINEVQRLIGRMAALSRFISKSAKKGLPFFKTLRKIKVSNGSKNVNERLKNSKRIWQSSLCWVQNQYSSKASPKQNRSIWAISKERNRVERIRHLVPTSNDNQGLGIGRFRI</sequence>
<proteinExistence type="predicted"/>
<reference evidence="1" key="1">
    <citation type="submission" date="2020-06" db="EMBL/GenBank/DDBJ databases">
        <authorList>
            <person name="Li T."/>
            <person name="Hu X."/>
            <person name="Zhang T."/>
            <person name="Song X."/>
            <person name="Zhang H."/>
            <person name="Dai N."/>
            <person name="Sheng W."/>
            <person name="Hou X."/>
            <person name="Wei L."/>
        </authorList>
    </citation>
    <scope>NUCLEOTIDE SEQUENCE</scope>
    <source>
        <strain evidence="1">KEN8</strain>
        <tissue evidence="1">Leaf</tissue>
    </source>
</reference>
<evidence type="ECO:0000313" key="1">
    <source>
        <dbReference type="EMBL" id="KAL0373153.1"/>
    </source>
</evidence>
<dbReference type="InterPro" id="IPR043128">
    <property type="entry name" value="Rev_trsase/Diguanyl_cyclase"/>
</dbReference>
<name>A0AAW2QZ80_9LAMI</name>
<dbReference type="InterPro" id="IPR043502">
    <property type="entry name" value="DNA/RNA_pol_sf"/>
</dbReference>
<accession>A0AAW2QZ80</accession>
<dbReference type="EMBL" id="JACGWM010000005">
    <property type="protein sequence ID" value="KAL0373153.1"/>
    <property type="molecule type" value="Genomic_DNA"/>
</dbReference>
<protein>
    <submittedName>
        <fullName evidence="1">Uncharacterized protein</fullName>
    </submittedName>
</protein>
<reference evidence="1" key="2">
    <citation type="journal article" date="2024" name="Plant">
        <title>Genomic evolution and insights into agronomic trait innovations of Sesamum species.</title>
        <authorList>
            <person name="Miao H."/>
            <person name="Wang L."/>
            <person name="Qu L."/>
            <person name="Liu H."/>
            <person name="Sun Y."/>
            <person name="Le M."/>
            <person name="Wang Q."/>
            <person name="Wei S."/>
            <person name="Zheng Y."/>
            <person name="Lin W."/>
            <person name="Duan Y."/>
            <person name="Cao H."/>
            <person name="Xiong S."/>
            <person name="Wang X."/>
            <person name="Wei L."/>
            <person name="Li C."/>
            <person name="Ma Q."/>
            <person name="Ju M."/>
            <person name="Zhao R."/>
            <person name="Li G."/>
            <person name="Mu C."/>
            <person name="Tian Q."/>
            <person name="Mei H."/>
            <person name="Zhang T."/>
            <person name="Gao T."/>
            <person name="Zhang H."/>
        </authorList>
    </citation>
    <scope>NUCLEOTIDE SEQUENCE</scope>
    <source>
        <tissue evidence="1">Leaf</tissue>
    </source>
</reference>
<dbReference type="Gene3D" id="3.30.70.270">
    <property type="match status" value="1"/>
</dbReference>
<comment type="caution">
    <text evidence="1">The sequence shown here is derived from an EMBL/GenBank/DDBJ whole genome shotgun (WGS) entry which is preliminary data.</text>
</comment>
<gene>
    <name evidence="1" type="ORF">Scaly_0996900</name>
</gene>
<organism evidence="1">
    <name type="scientific">Sesamum calycinum</name>
    <dbReference type="NCBI Taxonomy" id="2727403"/>
    <lineage>
        <taxon>Eukaryota</taxon>
        <taxon>Viridiplantae</taxon>
        <taxon>Streptophyta</taxon>
        <taxon>Embryophyta</taxon>
        <taxon>Tracheophyta</taxon>
        <taxon>Spermatophyta</taxon>
        <taxon>Magnoliopsida</taxon>
        <taxon>eudicotyledons</taxon>
        <taxon>Gunneridae</taxon>
        <taxon>Pentapetalae</taxon>
        <taxon>asterids</taxon>
        <taxon>lamiids</taxon>
        <taxon>Lamiales</taxon>
        <taxon>Pedaliaceae</taxon>
        <taxon>Sesamum</taxon>
    </lineage>
</organism>
<dbReference type="SUPFAM" id="SSF56672">
    <property type="entry name" value="DNA/RNA polymerases"/>
    <property type="match status" value="1"/>
</dbReference>